<dbReference type="eggNOG" id="COG4172">
    <property type="taxonomic scope" value="Bacteria"/>
</dbReference>
<accession>A0A099JI79</accession>
<evidence type="ECO:0000256" key="2">
    <source>
        <dbReference type="ARBA" id="ARBA00022448"/>
    </source>
</evidence>
<comment type="similarity">
    <text evidence="1">Belongs to the ABC transporter superfamily.</text>
</comment>
<sequence length="146" mass="15940">RAATGESGWRRAGSSARILELLDSVGLARGVADRRPLQLSGGQRQRVGIARALASRPQILICDEPVSSLDVSVQAQVLDLLDEVQRELGLSLVFISHDLGVVQHMSDRVAVMQSGRLLEIGDSRRVFTQPTHPYTRQLLASVPRLP</sequence>
<evidence type="ECO:0008006" key="9">
    <source>
        <dbReference type="Google" id="ProtNLM"/>
    </source>
</evidence>
<evidence type="ECO:0000256" key="3">
    <source>
        <dbReference type="ARBA" id="ARBA00022741"/>
    </source>
</evidence>
<dbReference type="SUPFAM" id="SSF52540">
    <property type="entry name" value="P-loop containing nucleoside triphosphate hydrolases"/>
    <property type="match status" value="1"/>
</dbReference>
<dbReference type="InterPro" id="IPR003439">
    <property type="entry name" value="ABC_transporter-like_ATP-bd"/>
</dbReference>
<evidence type="ECO:0000256" key="4">
    <source>
        <dbReference type="ARBA" id="ARBA00022840"/>
    </source>
</evidence>
<dbReference type="EMBL" id="JPXF01000027">
    <property type="protein sequence ID" value="KGJ77143.1"/>
    <property type="molecule type" value="Genomic_DNA"/>
</dbReference>
<feature type="non-terminal residue" evidence="7">
    <location>
        <position position="1"/>
    </location>
</feature>
<keyword evidence="8" id="KW-1185">Reference proteome</keyword>
<evidence type="ECO:0000259" key="6">
    <source>
        <dbReference type="Pfam" id="PF08352"/>
    </source>
</evidence>
<dbReference type="GO" id="GO:0005524">
    <property type="term" value="F:ATP binding"/>
    <property type="evidence" value="ECO:0007669"/>
    <property type="project" value="UniProtKB-KW"/>
</dbReference>
<evidence type="ECO:0000259" key="5">
    <source>
        <dbReference type="Pfam" id="PF00005"/>
    </source>
</evidence>
<dbReference type="InterPro" id="IPR013563">
    <property type="entry name" value="Oligopep_ABC_C"/>
</dbReference>
<protein>
    <recommendedName>
        <fullName evidence="9">ABC transporter ATP-binding protein</fullName>
    </recommendedName>
</protein>
<gene>
    <name evidence="7" type="ORF">GY21_08275</name>
</gene>
<dbReference type="RefSeq" id="WP_152602138.1">
    <property type="nucleotide sequence ID" value="NZ_JPXF01000027.1"/>
</dbReference>
<proteinExistence type="inferred from homology"/>
<dbReference type="GO" id="GO:0016887">
    <property type="term" value="F:ATP hydrolysis activity"/>
    <property type="evidence" value="ECO:0007669"/>
    <property type="project" value="InterPro"/>
</dbReference>
<feature type="domain" description="Oligopeptide/dipeptide ABC transporter C-terminal" evidence="6">
    <location>
        <begin position="119"/>
        <end position="145"/>
    </location>
</feature>
<dbReference type="PROSITE" id="PS00211">
    <property type="entry name" value="ABC_TRANSPORTER_1"/>
    <property type="match status" value="1"/>
</dbReference>
<dbReference type="Gene3D" id="3.40.50.300">
    <property type="entry name" value="P-loop containing nucleotide triphosphate hydrolases"/>
    <property type="match status" value="1"/>
</dbReference>
<dbReference type="OrthoDB" id="8481147at2"/>
<dbReference type="PANTHER" id="PTHR43776:SF7">
    <property type="entry name" value="D,D-DIPEPTIDE TRANSPORT ATP-BINDING PROTEIN DDPF-RELATED"/>
    <property type="match status" value="1"/>
</dbReference>
<reference evidence="7 8" key="1">
    <citation type="submission" date="2014-08" db="EMBL/GenBank/DDBJ databases">
        <authorList>
            <person name="Sisinthy S."/>
        </authorList>
    </citation>
    <scope>NUCLEOTIDE SEQUENCE [LARGE SCALE GENOMIC DNA]</scope>
    <source>
        <strain evidence="7 8">RuG17</strain>
    </source>
</reference>
<keyword evidence="2" id="KW-0813">Transport</keyword>
<dbReference type="InterPro" id="IPR050319">
    <property type="entry name" value="ABC_transp_ATP-bind"/>
</dbReference>
<organism evidence="7 8">
    <name type="scientific">Cryobacterium roopkundense</name>
    <dbReference type="NCBI Taxonomy" id="1001240"/>
    <lineage>
        <taxon>Bacteria</taxon>
        <taxon>Bacillati</taxon>
        <taxon>Actinomycetota</taxon>
        <taxon>Actinomycetes</taxon>
        <taxon>Micrococcales</taxon>
        <taxon>Microbacteriaceae</taxon>
        <taxon>Cryobacterium</taxon>
    </lineage>
</organism>
<feature type="domain" description="ABC transporter" evidence="5">
    <location>
        <begin position="16"/>
        <end position="66"/>
    </location>
</feature>
<dbReference type="GO" id="GO:0015833">
    <property type="term" value="P:peptide transport"/>
    <property type="evidence" value="ECO:0007669"/>
    <property type="project" value="InterPro"/>
</dbReference>
<keyword evidence="3" id="KW-0547">Nucleotide-binding</keyword>
<dbReference type="Pfam" id="PF00005">
    <property type="entry name" value="ABC_tran"/>
    <property type="match status" value="1"/>
</dbReference>
<dbReference type="PANTHER" id="PTHR43776">
    <property type="entry name" value="TRANSPORT ATP-BINDING PROTEIN"/>
    <property type="match status" value="1"/>
</dbReference>
<dbReference type="Proteomes" id="UP000029864">
    <property type="component" value="Unassembled WGS sequence"/>
</dbReference>
<comment type="caution">
    <text evidence="7">The sequence shown here is derived from an EMBL/GenBank/DDBJ whole genome shotgun (WGS) entry which is preliminary data.</text>
</comment>
<evidence type="ECO:0000256" key="1">
    <source>
        <dbReference type="ARBA" id="ARBA00005417"/>
    </source>
</evidence>
<evidence type="ECO:0000313" key="8">
    <source>
        <dbReference type="Proteomes" id="UP000029864"/>
    </source>
</evidence>
<evidence type="ECO:0000313" key="7">
    <source>
        <dbReference type="EMBL" id="KGJ77143.1"/>
    </source>
</evidence>
<name>A0A099JI79_9MICO</name>
<dbReference type="AlphaFoldDB" id="A0A099JI79"/>
<dbReference type="Pfam" id="PF08352">
    <property type="entry name" value="oligo_HPY"/>
    <property type="match status" value="1"/>
</dbReference>
<keyword evidence="4" id="KW-0067">ATP-binding</keyword>
<dbReference type="InterPro" id="IPR027417">
    <property type="entry name" value="P-loop_NTPase"/>
</dbReference>
<dbReference type="InterPro" id="IPR017871">
    <property type="entry name" value="ABC_transporter-like_CS"/>
</dbReference>